<evidence type="ECO:0000256" key="7">
    <source>
        <dbReference type="SAM" id="MobiDB-lite"/>
    </source>
</evidence>
<dbReference type="Gene3D" id="2.30.30.40">
    <property type="entry name" value="SH3 Domains"/>
    <property type="match status" value="1"/>
</dbReference>
<dbReference type="PROSITE" id="PS00720">
    <property type="entry name" value="RASGEF"/>
    <property type="match status" value="1"/>
</dbReference>
<feature type="compositionally biased region" description="Polar residues" evidence="7">
    <location>
        <begin position="706"/>
        <end position="728"/>
    </location>
</feature>
<dbReference type="KEGG" id="tpf:TPHA_0F00380"/>
<evidence type="ECO:0000256" key="5">
    <source>
        <dbReference type="PROSITE-ProRule" id="PRU00168"/>
    </source>
</evidence>
<dbReference type="InterPro" id="IPR008937">
    <property type="entry name" value="Ras-like_GEF"/>
</dbReference>
<dbReference type="InterPro" id="IPR019804">
    <property type="entry name" value="Ras_G-nucl-exch_fac_CS"/>
</dbReference>
<dbReference type="SMART" id="SM00326">
    <property type="entry name" value="SH3"/>
    <property type="match status" value="1"/>
</dbReference>
<gene>
    <name evidence="11" type="primary">TPHA0F00380</name>
    <name evidence="11" type="ordered locus">TPHA_0F00380</name>
</gene>
<feature type="compositionally biased region" description="Basic residues" evidence="7">
    <location>
        <begin position="1"/>
        <end position="10"/>
    </location>
</feature>
<dbReference type="SMART" id="SM00147">
    <property type="entry name" value="RasGEF"/>
    <property type="match status" value="1"/>
</dbReference>
<dbReference type="GO" id="GO:0005886">
    <property type="term" value="C:plasma membrane"/>
    <property type="evidence" value="ECO:0007669"/>
    <property type="project" value="TreeGrafter"/>
</dbReference>
<evidence type="ECO:0000256" key="3">
    <source>
        <dbReference type="ARBA" id="ARBA00022658"/>
    </source>
</evidence>
<name>G8BUU3_TETPH</name>
<dbReference type="PROSITE" id="PS50212">
    <property type="entry name" value="RASGEF_NTER"/>
    <property type="match status" value="1"/>
</dbReference>
<dbReference type="Pfam" id="PF07653">
    <property type="entry name" value="SH3_2"/>
    <property type="match status" value="1"/>
</dbReference>
<dbReference type="GeneID" id="11535371"/>
<proteinExistence type="predicted"/>
<dbReference type="eggNOG" id="KOG3417">
    <property type="taxonomic scope" value="Eukaryota"/>
</dbReference>
<feature type="domain" description="SH3" evidence="8">
    <location>
        <begin position="30"/>
        <end position="97"/>
    </location>
</feature>
<evidence type="ECO:0000313" key="11">
    <source>
        <dbReference type="EMBL" id="CCE63525.1"/>
    </source>
</evidence>
<dbReference type="SMART" id="SM00229">
    <property type="entry name" value="RasGEFN"/>
    <property type="match status" value="1"/>
</dbReference>
<dbReference type="InterPro" id="IPR001452">
    <property type="entry name" value="SH3_domain"/>
</dbReference>
<feature type="region of interest" description="Disordered" evidence="7">
    <location>
        <begin position="1"/>
        <end position="21"/>
    </location>
</feature>
<dbReference type="PROSITE" id="PS50009">
    <property type="entry name" value="RASGEF_CAT"/>
    <property type="match status" value="1"/>
</dbReference>
<feature type="compositionally biased region" description="Polar residues" evidence="7">
    <location>
        <begin position="772"/>
        <end position="785"/>
    </location>
</feature>
<dbReference type="SUPFAM" id="SSF50044">
    <property type="entry name" value="SH3-domain"/>
    <property type="match status" value="1"/>
</dbReference>
<feature type="region of interest" description="Disordered" evidence="7">
    <location>
        <begin position="706"/>
        <end position="748"/>
    </location>
</feature>
<dbReference type="InterPro" id="IPR036964">
    <property type="entry name" value="RASGEF_cat_dom_sf"/>
</dbReference>
<organism evidence="11 12">
    <name type="scientific">Tetrapisispora phaffii (strain ATCC 24235 / CBS 4417 / NBRC 1672 / NRRL Y-8282 / UCD 70-5)</name>
    <name type="common">Yeast</name>
    <name type="synonym">Fabospora phaffii</name>
    <dbReference type="NCBI Taxonomy" id="1071381"/>
    <lineage>
        <taxon>Eukaryota</taxon>
        <taxon>Fungi</taxon>
        <taxon>Dikarya</taxon>
        <taxon>Ascomycota</taxon>
        <taxon>Saccharomycotina</taxon>
        <taxon>Saccharomycetes</taxon>
        <taxon>Saccharomycetales</taxon>
        <taxon>Saccharomycetaceae</taxon>
        <taxon>Tetrapisispora</taxon>
    </lineage>
</organism>
<dbReference type="GO" id="GO:0005085">
    <property type="term" value="F:guanyl-nucleotide exchange factor activity"/>
    <property type="evidence" value="ECO:0007669"/>
    <property type="project" value="UniProtKB-KW"/>
</dbReference>
<protein>
    <recommendedName>
        <fullName evidence="13">SH3 domain-containing protein</fullName>
    </recommendedName>
</protein>
<feature type="domain" description="N-terminal Ras-GEF" evidence="10">
    <location>
        <begin position="1163"/>
        <end position="1293"/>
    </location>
</feature>
<evidence type="ECO:0000259" key="10">
    <source>
        <dbReference type="PROSITE" id="PS50212"/>
    </source>
</evidence>
<dbReference type="HOGENOM" id="CLU_002171_1_0_1"/>
<dbReference type="SUPFAM" id="SSF48366">
    <property type="entry name" value="Ras GEF"/>
    <property type="match status" value="1"/>
</dbReference>
<dbReference type="PROSITE" id="PS50002">
    <property type="entry name" value="SH3"/>
    <property type="match status" value="1"/>
</dbReference>
<dbReference type="InterPro" id="IPR001895">
    <property type="entry name" value="RASGEF_cat_dom"/>
</dbReference>
<keyword evidence="2" id="KW-0132">Cell division</keyword>
<dbReference type="STRING" id="1071381.G8BUU3"/>
<feature type="region of interest" description="Disordered" evidence="7">
    <location>
        <begin position="224"/>
        <end position="244"/>
    </location>
</feature>
<evidence type="ECO:0000256" key="4">
    <source>
        <dbReference type="ARBA" id="ARBA00023306"/>
    </source>
</evidence>
<evidence type="ECO:0000256" key="6">
    <source>
        <dbReference type="PROSITE-ProRule" id="PRU00192"/>
    </source>
</evidence>
<dbReference type="PANTHER" id="PTHR23113">
    <property type="entry name" value="GUANINE NUCLEOTIDE EXCHANGE FACTOR"/>
    <property type="match status" value="1"/>
</dbReference>
<keyword evidence="4" id="KW-0131">Cell cycle</keyword>
<dbReference type="Proteomes" id="UP000005666">
    <property type="component" value="Chromosome 6"/>
</dbReference>
<evidence type="ECO:0000313" key="12">
    <source>
        <dbReference type="Proteomes" id="UP000005666"/>
    </source>
</evidence>
<keyword evidence="3 5" id="KW-0344">Guanine-nucleotide releasing factor</keyword>
<evidence type="ECO:0008006" key="13">
    <source>
        <dbReference type="Google" id="ProtNLM"/>
    </source>
</evidence>
<evidence type="ECO:0000259" key="9">
    <source>
        <dbReference type="PROSITE" id="PS50009"/>
    </source>
</evidence>
<evidence type="ECO:0000259" key="8">
    <source>
        <dbReference type="PROSITE" id="PS50002"/>
    </source>
</evidence>
<dbReference type="GO" id="GO:0007265">
    <property type="term" value="P:Ras protein signal transduction"/>
    <property type="evidence" value="ECO:0007669"/>
    <property type="project" value="TreeGrafter"/>
</dbReference>
<dbReference type="InterPro" id="IPR036028">
    <property type="entry name" value="SH3-like_dom_sf"/>
</dbReference>
<dbReference type="InterPro" id="IPR023578">
    <property type="entry name" value="Ras_GEF_dom_sf"/>
</dbReference>
<dbReference type="CDD" id="cd06224">
    <property type="entry name" value="REM"/>
    <property type="match status" value="1"/>
</dbReference>
<feature type="domain" description="Ras-GEF" evidence="9">
    <location>
        <begin position="1341"/>
        <end position="1578"/>
    </location>
</feature>
<feature type="region of interest" description="Disordered" evidence="7">
    <location>
        <begin position="772"/>
        <end position="798"/>
    </location>
</feature>
<keyword evidence="12" id="KW-1185">Reference proteome</keyword>
<dbReference type="InterPro" id="IPR000651">
    <property type="entry name" value="Ras-like_Gua-exchang_fac_N"/>
</dbReference>
<dbReference type="EMBL" id="HE612861">
    <property type="protein sequence ID" value="CCE63525.1"/>
    <property type="molecule type" value="Genomic_DNA"/>
</dbReference>
<dbReference type="Pfam" id="PF00618">
    <property type="entry name" value="RasGEF_N"/>
    <property type="match status" value="1"/>
</dbReference>
<dbReference type="RefSeq" id="XP_003685959.1">
    <property type="nucleotide sequence ID" value="XM_003685911.1"/>
</dbReference>
<dbReference type="Pfam" id="PF00617">
    <property type="entry name" value="RasGEF"/>
    <property type="match status" value="1"/>
</dbReference>
<dbReference type="OrthoDB" id="546434at2759"/>
<evidence type="ECO:0000256" key="2">
    <source>
        <dbReference type="ARBA" id="ARBA00022618"/>
    </source>
</evidence>
<dbReference type="Gene3D" id="1.10.840.10">
    <property type="entry name" value="Ras guanine-nucleotide exchange factors catalytic domain"/>
    <property type="match status" value="1"/>
</dbReference>
<dbReference type="Gene3D" id="1.20.870.10">
    <property type="entry name" value="Son of sevenless (SoS) protein Chain: S domain 1"/>
    <property type="match status" value="1"/>
</dbReference>
<feature type="compositionally biased region" description="Low complexity" evidence="7">
    <location>
        <begin position="11"/>
        <end position="20"/>
    </location>
</feature>
<accession>G8BUU3</accession>
<reference evidence="11 12" key="1">
    <citation type="journal article" date="2011" name="Proc. Natl. Acad. Sci. U.S.A.">
        <title>Evolutionary erosion of yeast sex chromosomes by mating-type switching accidents.</title>
        <authorList>
            <person name="Gordon J.L."/>
            <person name="Armisen D."/>
            <person name="Proux-Wera E."/>
            <person name="Oheigeartaigh S.S."/>
            <person name="Byrne K.P."/>
            <person name="Wolfe K.H."/>
        </authorList>
    </citation>
    <scope>NUCLEOTIDE SEQUENCE [LARGE SCALE GENOMIC DNA]</scope>
    <source>
        <strain evidence="12">ATCC 24235 / CBS 4417 / NBRC 1672 / NRRL Y-8282 / UCD 70-5</strain>
    </source>
</reference>
<evidence type="ECO:0000256" key="1">
    <source>
        <dbReference type="ARBA" id="ARBA00022443"/>
    </source>
</evidence>
<dbReference type="PANTHER" id="PTHR23113:SF368">
    <property type="entry name" value="CELL DIVISION CONTROL PROTEIN 25"/>
    <property type="match status" value="1"/>
</dbReference>
<dbReference type="GO" id="GO:0051301">
    <property type="term" value="P:cell division"/>
    <property type="evidence" value="ECO:0007669"/>
    <property type="project" value="UniProtKB-KW"/>
</dbReference>
<feature type="compositionally biased region" description="Basic and acidic residues" evidence="7">
    <location>
        <begin position="227"/>
        <end position="244"/>
    </location>
</feature>
<keyword evidence="1 6" id="KW-0728">SH3 domain</keyword>
<dbReference type="CDD" id="cd00155">
    <property type="entry name" value="RasGEF"/>
    <property type="match status" value="1"/>
</dbReference>
<dbReference type="OMA" id="SEHEYSL"/>
<sequence>MPSSHAHSHAHAPWTTATSTMSSHPLTTVVPIDRVVAIARHPTSSNHPSDTYLRFNPGDKIYVLNKNDNGWWDGIVLHGKVVTRGWFPLHFVKPYRTVSPGAKVAGNRRVSGARTGSGSAKLSSSSLSLSQFRSHSVSAANNAIPNSGRRCSAYSLSPTETSSTNVMLNPATPPVESGVIESGVTAHPTSLPGGSLTQNQNQGSFIPAVSPMVKSKSVGSPIYPAPAKDKGRPTAHGKEQDRNTVERQVLARHAVSVDYHSDINTGGFQTGSVVDKQGILTLDEVKAVVYNFTYKRSAHADRGHKFDNVSSFENNIINLLLDWKPIQNPGNESGDRSGSGNSILYYNEFLKIYCKSLPIFDFDKIKESIKIEENDYITEEKKYSQNNNNDKSKGVGNPVSNTTNLFRSKKYHNAFYYHQKDIRYWFELKDLIIKNLTSAHNAILSMNAKKFEKYFSLSSDYITYLNLACHLFKKYHLTNLKNSILTKQLRLFLKRIMHSLSVISIKSAMFFEISHINTKLDPDLKKSFTAKNSIDPLYYSQMERSVSKDIKNSLTLAPITPVLSRNQETLNTPTPENNMEYLNGIDPVSTGITSPFPGIINSKSNSISTLRNNSENNIKFDLSMISHIRIFELIDNEFQNINKNVISLYQLIINNGNTHLVSPNKTTNVVDDLDALLLPQLLPRFIKGSLNGGSWKNPFVMNSKIYPQNSKNDSKNHSVGSHNYNNYYNDQKIEENNDNDNDNSNNYNNLEVDNGKFISDYILHSKLLNNESVSKQNQSSSTMTDYSVRRGRHGKHKAKEDYPLNNATLKLLKRLSLVALAKFLPEMNHKRNNASSRNFEMKSIQNIKILNQSASKERNLEIISKTYEEINVNLLVLEVMENLDLSIFINLKRLILNPSQTSNDTETEEFLNHALCIIASTLMDFYNIKQLLHDIYIKLVMSAQQVTIDDDPYSFQSMKPNFFVNYYDPKRSDSNFMNYSKYHLSINEIENEKKYNNLSDELYNFLTSQDIENNSMNYLDTTIEFKDTLHRYKELITHAYNVVEQLEIERENLLNYSARMMKNNLIIELLKNDKEFKESNISTNYDIENYVIISDILNRHDSESRDDLFDFTNLPSDRFTLDDANIELGIQSESQSRHSDDSGESDLEWYLKCDDEENLFYDSKGRVKYGTKEALIEHLTRHLKPDHQFIFTMLLTFKSMFSTLEFLYMLVYRYNISPPQGLSYDEYHEWITKKSNPIKHRVVEVLNLLFTDYWSDFYYEDGLEVVLDIANVAVADDIPGSQKLVEIIEKNNIIKSASADNILKEKVQEVSSNPPANNTAQTLLFTSKLFKSKKFRITDIDVNVYAYQLTLLEHQLFSKITLFDCLLRAWGEKYLNTKGSTNISDFISYANKLTNYISYVIVTEREPKERAKIIEYFVNVADKCKELKNFSSMTAIISALYSSPIYRLKKTWPYLSSESNAILAELNSLTNSTKNFVKYRELVRAVKNVACVPFFGVYLSDLTFTQYGNSDFVDGSTELVNFSKRNIIADIIFDIMRFKNYNYDLEPQMELQNYIKTSLEGIPHIEKQYELSLQLEARVNNNAYLKATYVNGSKNENANINIEGKGSKLLNFGRKNNH</sequence>